<keyword evidence="3" id="KW-1185">Reference proteome</keyword>
<name>A0A8S3U0T3_MYTED</name>
<comment type="caution">
    <text evidence="2">The sequence shown here is derived from an EMBL/GenBank/DDBJ whole genome shotgun (WGS) entry which is preliminary data.</text>
</comment>
<evidence type="ECO:0000313" key="2">
    <source>
        <dbReference type="EMBL" id="CAG2235641.1"/>
    </source>
</evidence>
<dbReference type="Proteomes" id="UP000683360">
    <property type="component" value="Unassembled WGS sequence"/>
</dbReference>
<gene>
    <name evidence="2" type="ORF">MEDL_48246</name>
</gene>
<evidence type="ECO:0000256" key="1">
    <source>
        <dbReference type="SAM" id="MobiDB-lite"/>
    </source>
</evidence>
<feature type="region of interest" description="Disordered" evidence="1">
    <location>
        <begin position="87"/>
        <end position="193"/>
    </location>
</feature>
<protein>
    <submittedName>
        <fullName evidence="2">Uncharacterized protein</fullName>
    </submittedName>
</protein>
<dbReference type="EMBL" id="CAJPWZ010002323">
    <property type="protein sequence ID" value="CAG2235641.1"/>
    <property type="molecule type" value="Genomic_DNA"/>
</dbReference>
<proteinExistence type="predicted"/>
<dbReference type="OrthoDB" id="6160313at2759"/>
<feature type="compositionally biased region" description="Basic and acidic residues" evidence="1">
    <location>
        <begin position="99"/>
        <end position="126"/>
    </location>
</feature>
<reference evidence="2" key="1">
    <citation type="submission" date="2021-03" db="EMBL/GenBank/DDBJ databases">
        <authorList>
            <person name="Bekaert M."/>
        </authorList>
    </citation>
    <scope>NUCLEOTIDE SEQUENCE</scope>
</reference>
<accession>A0A8S3U0T3</accession>
<evidence type="ECO:0000313" key="3">
    <source>
        <dbReference type="Proteomes" id="UP000683360"/>
    </source>
</evidence>
<feature type="compositionally biased region" description="Basic and acidic residues" evidence="1">
    <location>
        <begin position="150"/>
        <end position="172"/>
    </location>
</feature>
<organism evidence="2 3">
    <name type="scientific">Mytilus edulis</name>
    <name type="common">Blue mussel</name>
    <dbReference type="NCBI Taxonomy" id="6550"/>
    <lineage>
        <taxon>Eukaryota</taxon>
        <taxon>Metazoa</taxon>
        <taxon>Spiralia</taxon>
        <taxon>Lophotrochozoa</taxon>
        <taxon>Mollusca</taxon>
        <taxon>Bivalvia</taxon>
        <taxon>Autobranchia</taxon>
        <taxon>Pteriomorphia</taxon>
        <taxon>Mytilida</taxon>
        <taxon>Mytiloidea</taxon>
        <taxon>Mytilidae</taxon>
        <taxon>Mytilinae</taxon>
        <taxon>Mytilus</taxon>
    </lineage>
</organism>
<dbReference type="AlphaFoldDB" id="A0A8S3U0T3"/>
<sequence length="405" mass="46690">MEEYLILYGTEVVEDEGVGIEGNRDEGNRRGGNTRGRVFHQHRNQRLPDDDRSLFIMELLGQESVYQTVKIAMQTYLITFASYQYTRGRGRRGSGNRGGNRDEGNSRGRNSRGKEFRQNRNQRPQDGDDSSFQRPYMPGISLSSEDSDIDEHRVREYARSSSVRDRTSRYARDTCAGSRGNTNAAAQRGQRGNSACKYTGLRQQVLHILTTLEASEFLKVTLLKFIVKLKSLSEISLEEYEASMLYILNICKEIKSRIPSSMFQVVGITTLLGQIVSKLSDSERPSSQELILAYKHLDDSNEEEMEQITSDNNKSYRQFNFESNQQPPQDFHEIPVFPEMHDIHVDIYPFLRKNKIFGGYENLQHYLDVQFRLLREDFIGPLRDGIQDYIAALKRPKEKEIVQGR</sequence>
<feature type="compositionally biased region" description="Polar residues" evidence="1">
    <location>
        <begin position="179"/>
        <end position="193"/>
    </location>
</feature>